<evidence type="ECO:0000313" key="1">
    <source>
        <dbReference type="EMBL" id="AVM53150.1"/>
    </source>
</evidence>
<gene>
    <name evidence="1" type="ORF">C4H11_09590</name>
</gene>
<sequence length="75" mass="8547">MLLPNGLTPADFDTYSSFSSKKKISFTGFPNVRDIFSANSVEGMLFLKEIDKTGVFPPKKIIIYKLCYVEKEPRH</sequence>
<dbReference type="Proteomes" id="UP000238304">
    <property type="component" value="Chromosome"/>
</dbReference>
<accession>A0ABM6T974</accession>
<reference evidence="1 2" key="1">
    <citation type="submission" date="2018-02" db="EMBL/GenBank/DDBJ databases">
        <authorList>
            <person name="Holder M.E."/>
            <person name="Ajami N.J."/>
            <person name="Petrosino J.F."/>
        </authorList>
    </citation>
    <scope>NUCLEOTIDE SEQUENCE [LARGE SCALE GENOMIC DNA]</scope>
    <source>
        <strain evidence="1 2">ATCC 33285</strain>
    </source>
</reference>
<proteinExistence type="predicted"/>
<keyword evidence="2" id="KW-1185">Reference proteome</keyword>
<dbReference type="RefSeq" id="WP_106041532.1">
    <property type="nucleotide sequence ID" value="NZ_CP027231.1"/>
</dbReference>
<protein>
    <submittedName>
        <fullName evidence="1">Uncharacterized protein</fullName>
    </submittedName>
</protein>
<evidence type="ECO:0000313" key="2">
    <source>
        <dbReference type="Proteomes" id="UP000238304"/>
    </source>
</evidence>
<organism evidence="1 2">
    <name type="scientific">Bacteroides zoogleoformans</name>
    <dbReference type="NCBI Taxonomy" id="28119"/>
    <lineage>
        <taxon>Bacteria</taxon>
        <taxon>Pseudomonadati</taxon>
        <taxon>Bacteroidota</taxon>
        <taxon>Bacteroidia</taxon>
        <taxon>Bacteroidales</taxon>
        <taxon>Bacteroidaceae</taxon>
        <taxon>Bacteroides</taxon>
    </lineage>
</organism>
<dbReference type="EMBL" id="CP027231">
    <property type="protein sequence ID" value="AVM53150.1"/>
    <property type="molecule type" value="Genomic_DNA"/>
</dbReference>
<name>A0ABM6T974_9BACE</name>